<feature type="region of interest" description="Disordered" evidence="4">
    <location>
        <begin position="35"/>
        <end position="54"/>
    </location>
</feature>
<feature type="non-terminal residue" evidence="5">
    <location>
        <position position="1275"/>
    </location>
</feature>
<dbReference type="InterPro" id="IPR001646">
    <property type="entry name" value="5peptide_repeat"/>
</dbReference>
<dbReference type="Pfam" id="PF00400">
    <property type="entry name" value="WD40"/>
    <property type="match status" value="6"/>
</dbReference>
<dbReference type="SUPFAM" id="SSF50978">
    <property type="entry name" value="WD40 repeat-like"/>
    <property type="match status" value="1"/>
</dbReference>
<reference evidence="5 6" key="1">
    <citation type="journal article" date="2013" name="Curr. Biol.">
        <title>The Genome of the Foraminiferan Reticulomyxa filosa.</title>
        <authorList>
            <person name="Glockner G."/>
            <person name="Hulsmann N."/>
            <person name="Schleicher M."/>
            <person name="Noegel A.A."/>
            <person name="Eichinger L."/>
            <person name="Gallinger C."/>
            <person name="Pawlowski J."/>
            <person name="Sierra R."/>
            <person name="Euteneuer U."/>
            <person name="Pillet L."/>
            <person name="Moustafa A."/>
            <person name="Platzer M."/>
            <person name="Groth M."/>
            <person name="Szafranski K."/>
            <person name="Schliwa M."/>
        </authorList>
    </citation>
    <scope>NUCLEOTIDE SEQUENCE [LARGE SCALE GENOMIC DNA]</scope>
</reference>
<dbReference type="InterPro" id="IPR027417">
    <property type="entry name" value="P-loop_NTPase"/>
</dbReference>
<dbReference type="Pfam" id="PF00805">
    <property type="entry name" value="Pentapeptide"/>
    <property type="match status" value="1"/>
</dbReference>
<accession>X6MQC5</accession>
<feature type="repeat" description="WD" evidence="3">
    <location>
        <begin position="1228"/>
        <end position="1268"/>
    </location>
</feature>
<feature type="repeat" description="WD" evidence="3">
    <location>
        <begin position="1018"/>
        <end position="1059"/>
    </location>
</feature>
<dbReference type="CDD" id="cd00200">
    <property type="entry name" value="WD40"/>
    <property type="match status" value="1"/>
</dbReference>
<dbReference type="InterPro" id="IPR036322">
    <property type="entry name" value="WD40_repeat_dom_sf"/>
</dbReference>
<dbReference type="InterPro" id="IPR020472">
    <property type="entry name" value="WD40_PAC1"/>
</dbReference>
<feature type="repeat" description="WD" evidence="3">
    <location>
        <begin position="1144"/>
        <end position="1185"/>
    </location>
</feature>
<dbReference type="Gene3D" id="3.30.460.10">
    <property type="entry name" value="Beta Polymerase, domain 2"/>
    <property type="match status" value="1"/>
</dbReference>
<dbReference type="EMBL" id="ASPP01018931">
    <property type="protein sequence ID" value="ETO15642.1"/>
    <property type="molecule type" value="Genomic_DNA"/>
</dbReference>
<dbReference type="InterPro" id="IPR019775">
    <property type="entry name" value="WD40_repeat_CS"/>
</dbReference>
<feature type="repeat" description="WD" evidence="3">
    <location>
        <begin position="1186"/>
        <end position="1227"/>
    </location>
</feature>
<keyword evidence="6" id="KW-1185">Reference proteome</keyword>
<dbReference type="SMART" id="SM00320">
    <property type="entry name" value="WD40"/>
    <property type="match status" value="6"/>
</dbReference>
<sequence length="1275" mass="146985">MHLCVYVGQKKKNCAYVNNKASIRGHQTKTEIYLSKKKKKKKKRELNTNKVEKEEEKAQVGELSSGINLQGLCSKHECLAAKTHLPVWVNVGFKESLLLNEFSIRIINGSNSDNKDNKSVIQDNRHQCTYSIKFGVSYELQATKIKQHTKVLGELILKSQKAMDSDEMKNLVKTLRQYHIIVVQPKLKGEERLNEKIEHEYAKNCDEMFDIGRFTILCKNKHQLETAVTVLKKAKDFGMIVSKDKDCFNKQSETHHRFHNITLFVPKYDVYIEMQATLENFTTLKGHSIIENPELSHLYYENIRTWKTNNSEDDDLKQASDETLTKINDIICEWTEERNITRIAARYRKYLNEGILEPLQLKGKTEEDVKNSIPLKMAQFTYSQLCQFKPPTTLKGKAVFMVLYDYYKKYIIGEDKPVNCSDIAAILQDARIEEIEKEDIVSSQALLTYVPLQANYEQFSEQEKKGGDAFDCHKHVLEFLEKKSEIKQVMIIQGKSGSGKSLYGCYLEEYLWECFTNQNETTQQQIIPVFISLPKFYNMNIDESQLIYQILQSKSKYIHKDIIDAVRHKLQFVFILDGFDEIFDLYNKHNDNFNKYFYDRFKLNEWNAKVIVICRSNVLSEMDIKKMLVGNNNNTSKIYLWPFSTRQIDDYITKFVNMQQNIRDKTKDKKENWTANQYKETLDKYPNFYKMIQEPFLLRLILTVLPLLSKKHDIGANISKVQVYDVFLHQWIDEHVQNISKKLNELKIITNKEELKCSFQTYCEDLAFDMFLQNEQVVTDNEIIFDNSTLLYSNVNSIINFDICDHDMKQEKKSNEENKENTIEMTRKNDKGDVWKKYFKAGNINKFALRRIGANQYTFLHKSCQEYYAAQKILFDIILWEPNVETHAQLLLISKKLLNEEMGIIQFIADRIYDNNLMFVNLKSRLFRLIELSKDNLKVSTAAANAATILNVARISMSYQNWDNINISKAILDHAFLEGTSFKDAILNGVSFYNAYLNYTDFTNASVNQINFGTYGYLKGHSDNVNSVQFSPDGNRIVSGSTDGTIRLWDASSGKQLQLLKGHLSSVYFVQFSPDGDKIVSGSRDTTIRLWDASSGKQIQSLEGHSGSVTSVQFSRDGNRIVSGSEDKTIRLWDASSGKQIQLLEGHLFPVYSVQFSPDGSRIVSGSLDRIIRLWDASSGKQIQSLKGHSDSINSVQFSPNGDKIVSGSGDKTIRLWDVLSGKQIQSLKGHSDHITSVQFSDDNRIVSGSWDKTIRLWDASSGKQIQSLEGHSHK</sequence>
<dbReference type="PROSITE" id="PS50294">
    <property type="entry name" value="WD_REPEATS_REGION"/>
    <property type="match status" value="6"/>
</dbReference>
<protein>
    <submittedName>
        <fullName evidence="5">Uncharacterized protein</fullName>
    </submittedName>
</protein>
<dbReference type="PROSITE" id="PS00678">
    <property type="entry name" value="WD_REPEATS_1"/>
    <property type="match status" value="6"/>
</dbReference>
<dbReference type="InterPro" id="IPR015943">
    <property type="entry name" value="WD40/YVTN_repeat-like_dom_sf"/>
</dbReference>
<dbReference type="SUPFAM" id="SSF81301">
    <property type="entry name" value="Nucleotidyltransferase"/>
    <property type="match status" value="1"/>
</dbReference>
<feature type="repeat" description="WD" evidence="3">
    <location>
        <begin position="1102"/>
        <end position="1143"/>
    </location>
</feature>
<dbReference type="Gene3D" id="2.160.20.80">
    <property type="entry name" value="E3 ubiquitin-protein ligase SopA"/>
    <property type="match status" value="1"/>
</dbReference>
<gene>
    <name evidence="5" type="ORF">RFI_21722</name>
</gene>
<dbReference type="PROSITE" id="PS50082">
    <property type="entry name" value="WD_REPEATS_2"/>
    <property type="match status" value="6"/>
</dbReference>
<dbReference type="Proteomes" id="UP000023152">
    <property type="component" value="Unassembled WGS sequence"/>
</dbReference>
<organism evidence="5 6">
    <name type="scientific">Reticulomyxa filosa</name>
    <dbReference type="NCBI Taxonomy" id="46433"/>
    <lineage>
        <taxon>Eukaryota</taxon>
        <taxon>Sar</taxon>
        <taxon>Rhizaria</taxon>
        <taxon>Retaria</taxon>
        <taxon>Foraminifera</taxon>
        <taxon>Monothalamids</taxon>
        <taxon>Reticulomyxidae</taxon>
        <taxon>Reticulomyxa</taxon>
    </lineage>
</organism>
<dbReference type="PANTHER" id="PTHR19879">
    <property type="entry name" value="TRANSCRIPTION INITIATION FACTOR TFIID"/>
    <property type="match status" value="1"/>
</dbReference>
<dbReference type="SUPFAM" id="SSF52540">
    <property type="entry name" value="P-loop containing nucleoside triphosphate hydrolases"/>
    <property type="match status" value="1"/>
</dbReference>
<evidence type="ECO:0000256" key="4">
    <source>
        <dbReference type="SAM" id="MobiDB-lite"/>
    </source>
</evidence>
<evidence type="ECO:0000313" key="6">
    <source>
        <dbReference type="Proteomes" id="UP000023152"/>
    </source>
</evidence>
<feature type="repeat" description="WD" evidence="3">
    <location>
        <begin position="1060"/>
        <end position="1101"/>
    </location>
</feature>
<dbReference type="InterPro" id="IPR001680">
    <property type="entry name" value="WD40_rpt"/>
</dbReference>
<dbReference type="PANTHER" id="PTHR19879:SF9">
    <property type="entry name" value="TRANSCRIPTION INITIATION FACTOR TFIID SUBUNIT 5"/>
    <property type="match status" value="1"/>
</dbReference>
<dbReference type="PRINTS" id="PR00320">
    <property type="entry name" value="GPROTEINBRPT"/>
</dbReference>
<dbReference type="InterPro" id="IPR043519">
    <property type="entry name" value="NT_sf"/>
</dbReference>
<comment type="caution">
    <text evidence="5">The sequence shown here is derived from an EMBL/GenBank/DDBJ whole genome shotgun (WGS) entry which is preliminary data.</text>
</comment>
<evidence type="ECO:0000256" key="1">
    <source>
        <dbReference type="ARBA" id="ARBA00022574"/>
    </source>
</evidence>
<evidence type="ECO:0000313" key="5">
    <source>
        <dbReference type="EMBL" id="ETO15642.1"/>
    </source>
</evidence>
<dbReference type="AlphaFoldDB" id="X6MQC5"/>
<proteinExistence type="predicted"/>
<keyword evidence="1 3" id="KW-0853">WD repeat</keyword>
<keyword evidence="2" id="KW-0677">Repeat</keyword>
<feature type="compositionally biased region" description="Basic and acidic residues" evidence="4">
    <location>
        <begin position="45"/>
        <end position="54"/>
    </location>
</feature>
<evidence type="ECO:0000256" key="2">
    <source>
        <dbReference type="ARBA" id="ARBA00022737"/>
    </source>
</evidence>
<dbReference type="SUPFAM" id="SSF141571">
    <property type="entry name" value="Pentapeptide repeat-like"/>
    <property type="match status" value="1"/>
</dbReference>
<evidence type="ECO:0000256" key="3">
    <source>
        <dbReference type="PROSITE-ProRule" id="PRU00221"/>
    </source>
</evidence>
<name>X6MQC5_RETFI</name>
<dbReference type="Gene3D" id="2.130.10.10">
    <property type="entry name" value="YVTN repeat-like/Quinoprotein amine dehydrogenase"/>
    <property type="match status" value="3"/>
</dbReference>
<feature type="compositionally biased region" description="Basic residues" evidence="4">
    <location>
        <begin position="35"/>
        <end position="44"/>
    </location>
</feature>